<dbReference type="EMBL" id="AP018248">
    <property type="protein sequence ID" value="BAY96303.1"/>
    <property type="molecule type" value="Genomic_DNA"/>
</dbReference>
<proteinExistence type="predicted"/>
<sequence length="127" mass="14792">MPNVERDETREQRIETEIIVDAGNDKEERAMGWYYYLDDTLNVPFLAKWKKKVRKTGAIEEKEVEVLGMAPDEDCLRDMFVDVVYPGGNDEDVFSAKLSEIEAIDADEETLEALADWQYWLARGYKF</sequence>
<organism evidence="1 2">
    <name type="scientific">Tolypothrix tenuis PCC 7101</name>
    <dbReference type="NCBI Taxonomy" id="231146"/>
    <lineage>
        <taxon>Bacteria</taxon>
        <taxon>Bacillati</taxon>
        <taxon>Cyanobacteriota</taxon>
        <taxon>Cyanophyceae</taxon>
        <taxon>Nostocales</taxon>
        <taxon>Tolypothrichaceae</taxon>
        <taxon>Tolypothrix</taxon>
    </lineage>
</organism>
<reference evidence="1 2" key="1">
    <citation type="submission" date="2017-06" db="EMBL/GenBank/DDBJ databases">
        <title>Genome sequencing of cyanobaciteial culture collection at National Institute for Environmental Studies (NIES).</title>
        <authorList>
            <person name="Hirose Y."/>
            <person name="Shimura Y."/>
            <person name="Fujisawa T."/>
            <person name="Nakamura Y."/>
            <person name="Kawachi M."/>
        </authorList>
    </citation>
    <scope>NUCLEOTIDE SEQUENCE [LARGE SCALE GENOMIC DNA]</scope>
    <source>
        <strain evidence="1 2">NIES-37</strain>
    </source>
</reference>
<keyword evidence="2" id="KW-1185">Reference proteome</keyword>
<evidence type="ECO:0000313" key="1">
    <source>
        <dbReference type="EMBL" id="BAY96303.1"/>
    </source>
</evidence>
<dbReference type="AlphaFoldDB" id="A0A1Z4MS43"/>
<gene>
    <name evidence="1" type="ORF">NIES37_02340</name>
</gene>
<dbReference type="KEGG" id="ttq:NIES37_02340"/>
<accession>A0A1Z4MS43</accession>
<dbReference type="RefSeq" id="WP_096573535.1">
    <property type="nucleotide sequence ID" value="NZ_CAWNJS010000001.1"/>
</dbReference>
<name>A0A1Z4MS43_9CYAN</name>
<dbReference type="Proteomes" id="UP000218785">
    <property type="component" value="Chromosome"/>
</dbReference>
<dbReference type="Gene3D" id="6.10.140.400">
    <property type="match status" value="2"/>
</dbReference>
<dbReference type="Pfam" id="PF11535">
    <property type="entry name" value="Calci_bind_CcbP"/>
    <property type="match status" value="1"/>
</dbReference>
<protein>
    <recommendedName>
        <fullName evidence="3">Calcium binding protein from Anabaena CcbP</fullName>
    </recommendedName>
</protein>
<evidence type="ECO:0008006" key="3">
    <source>
        <dbReference type="Google" id="ProtNLM"/>
    </source>
</evidence>
<dbReference type="InterPro" id="IPR020994">
    <property type="entry name" value="Uncharacterised_Ca-bd_CcbP"/>
</dbReference>
<evidence type="ECO:0000313" key="2">
    <source>
        <dbReference type="Proteomes" id="UP000218785"/>
    </source>
</evidence>